<feature type="compositionally biased region" description="Low complexity" evidence="1">
    <location>
        <begin position="841"/>
        <end position="856"/>
    </location>
</feature>
<evidence type="ECO:0000313" key="4">
    <source>
        <dbReference type="Proteomes" id="UP001627154"/>
    </source>
</evidence>
<feature type="region of interest" description="Disordered" evidence="1">
    <location>
        <begin position="982"/>
        <end position="1054"/>
    </location>
</feature>
<feature type="compositionally biased region" description="Polar residues" evidence="1">
    <location>
        <begin position="820"/>
        <end position="831"/>
    </location>
</feature>
<feature type="region of interest" description="Disordered" evidence="1">
    <location>
        <begin position="771"/>
        <end position="872"/>
    </location>
</feature>
<reference evidence="3 4" key="1">
    <citation type="journal article" date="2024" name="bioRxiv">
        <title>A reference genome for Trichogramma kaykai: A tiny desert-dwelling parasitoid wasp with competing sex-ratio distorters.</title>
        <authorList>
            <person name="Culotta J."/>
            <person name="Lindsey A.R."/>
        </authorList>
    </citation>
    <scope>NUCLEOTIDE SEQUENCE [LARGE SCALE GENOMIC DNA]</scope>
    <source>
        <strain evidence="3 4">KSX58</strain>
    </source>
</reference>
<feature type="region of interest" description="Disordered" evidence="1">
    <location>
        <begin position="1110"/>
        <end position="1156"/>
    </location>
</feature>
<feature type="compositionally biased region" description="Basic and acidic residues" evidence="1">
    <location>
        <begin position="778"/>
        <end position="797"/>
    </location>
</feature>
<name>A0ABD2W4F8_9HYME</name>
<feature type="domain" description="PEHE" evidence="2">
    <location>
        <begin position="946"/>
        <end position="1091"/>
    </location>
</feature>
<evidence type="ECO:0000259" key="2">
    <source>
        <dbReference type="SMART" id="SM01300"/>
    </source>
</evidence>
<gene>
    <name evidence="3" type="ORF">TKK_016865</name>
</gene>
<feature type="region of interest" description="Disordered" evidence="1">
    <location>
        <begin position="897"/>
        <end position="916"/>
    </location>
</feature>
<feature type="compositionally biased region" description="Basic and acidic residues" evidence="1">
    <location>
        <begin position="1140"/>
        <end position="1156"/>
    </location>
</feature>
<feature type="compositionally biased region" description="Polar residues" evidence="1">
    <location>
        <begin position="1039"/>
        <end position="1050"/>
    </location>
</feature>
<comment type="caution">
    <text evidence="3">The sequence shown here is derived from an EMBL/GenBank/DDBJ whole genome shotgun (WGS) entry which is preliminary data.</text>
</comment>
<dbReference type="AlphaFoldDB" id="A0ABD2W4F8"/>
<dbReference type="EMBL" id="JBJJXI010000136">
    <property type="protein sequence ID" value="KAL3387756.1"/>
    <property type="molecule type" value="Genomic_DNA"/>
</dbReference>
<evidence type="ECO:0000256" key="1">
    <source>
        <dbReference type="SAM" id="MobiDB-lite"/>
    </source>
</evidence>
<dbReference type="GO" id="GO:1902562">
    <property type="term" value="C:H4 histone acetyltransferase complex"/>
    <property type="evidence" value="ECO:0007669"/>
    <property type="project" value="UniProtKB-ARBA"/>
</dbReference>
<dbReference type="InterPro" id="IPR026180">
    <property type="entry name" value="NSL1"/>
</dbReference>
<dbReference type="Proteomes" id="UP001627154">
    <property type="component" value="Unassembled WGS sequence"/>
</dbReference>
<proteinExistence type="predicted"/>
<accession>A0ABD2W4F8</accession>
<dbReference type="PANTHER" id="PTHR22443">
    <property type="entry name" value="NON-SPECIFIC LETHAL 1, ISOFORM M"/>
    <property type="match status" value="1"/>
</dbReference>
<evidence type="ECO:0000313" key="3">
    <source>
        <dbReference type="EMBL" id="KAL3387756.1"/>
    </source>
</evidence>
<sequence length="1156" mass="127965">MGVSPAELWTVRLRQQERTRRRNSCNSVVAGQSPWLDVEPSALATSVAVMAPALTEAGPQKPENLIPALPAGGFLTAEQAKQVCLSASVHLPKSSNVNNKPKICQDHEVLAQFVVSANVQPTKIDDQCLHGIPKDLINDVINLKFSSGLDSLSDLIINKKDSLAVAAEETEVGDEYRDAIMSDQPMDDQANNMCFFKSIPYPTGTPEEEQESRNISTDSMTAAASSTLNVQEKQNDVDEDGLEQIMGFAQTVDLGHNVDDILQVIKSMEENDAGAEENRLTSEGLVGGVSSQSAEGVPEIFQDSEPFSLNLLSDVDMIGLCSEQLTDQSISVPSSSSLHHIEQKQDPMLLQQQQESARLNAVSQQQTVVEKRQHELERRASFLARRLRKIQSRLVAEHAAEQTGNVLQLAQQSAKKNLIDDLSTLGSKAGVNRNFPELSGSLSSFLNKLQKSCSAQSNSIAVRQRNTCRYFGAGSKDFNGPQQPLGRGTVFGMTQIKLDGKELENVCGPLTSKIKVLQSAYDSECTASSSDCDSCDELQTFNNSHQQHLPVSKRAAWRFAQERAALASRWTWLQAQISELEYKIRHTYEIQKQMRLAKGPVVLEAASPPPPQARVSPMTSYDDVASTITSTTTSMVNGFSNLVPNNSPATPGLNSIGASSSGAARTRPLVRSQFRKRKLVRIEGLHEILPKVARPSTIKCHCDGTKSSCIICTGRCEPMAGHAHDTMSVQERIATLDACHHPVLTLRDEVTQSVHFDAVMRSNEWQQKIMRGGMRVSKVKDKDTTERKTKKVSERPKYPASRVRKSTTSLCSEKIKKKVLNSTRTRNNKSGTTRKRPSAKQQQSQQHQLQSQLQQQPGSALQTPLHTDEDEVGSVLSYSSKYSSPVASPYNAAISTHAPDKTTFKERSSSNSHHRIRQNSFDIDNIVIPYSVAAATRLEKLPYKEILIPRWRRCDTEESDVKNGTVQKSNVDKDVEDISEETIRLRHDRSEREETSRFNNSKHLPSYGRRKSRRTDSNKPDSGANTPDVAMSPRPLSENEATSPAPQPNNHPIEIIAPLVPPYEPRRFPLSDADYQQLLAETDTTVRSIPNEIPKIASVSPKDDKIELLETEADRESDSTESALCDMEGEDPNDPEWTVAEEKETEKDRIRPTAKR</sequence>
<organism evidence="3 4">
    <name type="scientific">Trichogramma kaykai</name>
    <dbReference type="NCBI Taxonomy" id="54128"/>
    <lineage>
        <taxon>Eukaryota</taxon>
        <taxon>Metazoa</taxon>
        <taxon>Ecdysozoa</taxon>
        <taxon>Arthropoda</taxon>
        <taxon>Hexapoda</taxon>
        <taxon>Insecta</taxon>
        <taxon>Pterygota</taxon>
        <taxon>Neoptera</taxon>
        <taxon>Endopterygota</taxon>
        <taxon>Hymenoptera</taxon>
        <taxon>Apocrita</taxon>
        <taxon>Proctotrupomorpha</taxon>
        <taxon>Chalcidoidea</taxon>
        <taxon>Trichogrammatidae</taxon>
        <taxon>Trichogramma</taxon>
    </lineage>
</organism>
<feature type="compositionally biased region" description="Basic and acidic residues" evidence="1">
    <location>
        <begin position="982"/>
        <end position="996"/>
    </location>
</feature>
<dbReference type="InterPro" id="IPR029332">
    <property type="entry name" value="PEHE_dom"/>
</dbReference>
<keyword evidence="4" id="KW-1185">Reference proteome</keyword>
<feature type="region of interest" description="Disordered" evidence="1">
    <location>
        <begin position="203"/>
        <end position="222"/>
    </location>
</feature>
<dbReference type="SMART" id="SM01300">
    <property type="entry name" value="PEHE"/>
    <property type="match status" value="1"/>
</dbReference>
<protein>
    <recommendedName>
        <fullName evidence="2">PEHE domain-containing protein</fullName>
    </recommendedName>
</protein>
<dbReference type="PANTHER" id="PTHR22443:SF18">
    <property type="entry name" value="NON-SPECIFIC LETHAL 1, ISOFORM M"/>
    <property type="match status" value="1"/>
</dbReference>
<feature type="compositionally biased region" description="Basic and acidic residues" evidence="1">
    <location>
        <begin position="898"/>
        <end position="908"/>
    </location>
</feature>